<dbReference type="PANTHER" id="PTHR11203:SF49">
    <property type="entry name" value="BLL1145 PROTEIN"/>
    <property type="match status" value="1"/>
</dbReference>
<dbReference type="GO" id="GO:0004527">
    <property type="term" value="F:exonuclease activity"/>
    <property type="evidence" value="ECO:0007669"/>
    <property type="project" value="UniProtKB-KW"/>
</dbReference>
<dbReference type="EMBL" id="DXEZ01000328">
    <property type="protein sequence ID" value="HIX55699.1"/>
    <property type="molecule type" value="Genomic_DNA"/>
</dbReference>
<dbReference type="InterPro" id="IPR011108">
    <property type="entry name" value="RMMBL"/>
</dbReference>
<comment type="caution">
    <text evidence="3">The sequence shown here is derived from an EMBL/GenBank/DDBJ whole genome shotgun (WGS) entry which is preliminary data.</text>
</comment>
<evidence type="ECO:0000259" key="2">
    <source>
        <dbReference type="Pfam" id="PF12706"/>
    </source>
</evidence>
<keyword evidence="3" id="KW-0540">Nuclease</keyword>
<dbReference type="PANTHER" id="PTHR11203">
    <property type="entry name" value="CLEAVAGE AND POLYADENYLATION SPECIFICITY FACTOR FAMILY MEMBER"/>
    <property type="match status" value="1"/>
</dbReference>
<dbReference type="InterPro" id="IPR036866">
    <property type="entry name" value="RibonucZ/Hydroxyglut_hydro"/>
</dbReference>
<protein>
    <submittedName>
        <fullName evidence="3">Exonuclease</fullName>
    </submittedName>
</protein>
<evidence type="ECO:0000259" key="1">
    <source>
        <dbReference type="Pfam" id="PF07521"/>
    </source>
</evidence>
<feature type="domain" description="Metallo-beta-lactamase" evidence="2">
    <location>
        <begin position="27"/>
        <end position="148"/>
    </location>
</feature>
<dbReference type="Pfam" id="PF07521">
    <property type="entry name" value="RMMBL"/>
    <property type="match status" value="1"/>
</dbReference>
<accession>A0A9D1WB34</accession>
<dbReference type="GO" id="GO:0004521">
    <property type="term" value="F:RNA endonuclease activity"/>
    <property type="evidence" value="ECO:0007669"/>
    <property type="project" value="TreeGrafter"/>
</dbReference>
<dbReference type="SUPFAM" id="SSF56281">
    <property type="entry name" value="Metallo-hydrolase/oxidoreductase"/>
    <property type="match status" value="1"/>
</dbReference>
<dbReference type="AlphaFoldDB" id="A0A9D1WB34"/>
<sequence length="321" mass="36689">MLNILSDFLVQNDQGYFCKYGGFYIDALKPVGLNIISHAHGDHATKGHGHIFATKETVALMKARYGNSIALEVSQIPLRKNFKVNGVEVTLYPAGHMLGSAQILMEYQGVRYLYTGDYKLNGDRTCEQFEFTNADVLITETTFADPKVEHPDVKQEILKLNNKGFDILLGCYAMGKAQSINALINTHCPELEVVVHPHILTFHKIYNEFLAKKDQLQFTTYNQKLLKHSANNRIFLLPPNIFNRSHYSPLQLKAFVSGWQHLHKHNDLAIYISDHADWKDIILVIKRIQPKQVWTVHGDGRQLKEHQKGNMLVKTLEKENL</sequence>
<proteinExistence type="predicted"/>
<keyword evidence="3" id="KW-0269">Exonuclease</keyword>
<dbReference type="InterPro" id="IPR050698">
    <property type="entry name" value="MBL"/>
</dbReference>
<organism evidence="3 4">
    <name type="scientific">Candidatus Sphingobacterium stercoripullorum</name>
    <dbReference type="NCBI Taxonomy" id="2838759"/>
    <lineage>
        <taxon>Bacteria</taxon>
        <taxon>Pseudomonadati</taxon>
        <taxon>Bacteroidota</taxon>
        <taxon>Sphingobacteriia</taxon>
        <taxon>Sphingobacteriales</taxon>
        <taxon>Sphingobacteriaceae</taxon>
        <taxon>Sphingobacterium</taxon>
    </lineage>
</organism>
<reference evidence="3" key="2">
    <citation type="submission" date="2021-04" db="EMBL/GenBank/DDBJ databases">
        <authorList>
            <person name="Gilroy R."/>
        </authorList>
    </citation>
    <scope>NUCLEOTIDE SEQUENCE</scope>
    <source>
        <strain evidence="3">1719</strain>
    </source>
</reference>
<evidence type="ECO:0000313" key="3">
    <source>
        <dbReference type="EMBL" id="HIX55699.1"/>
    </source>
</evidence>
<name>A0A9D1WB34_9SPHI</name>
<gene>
    <name evidence="3" type="ORF">H9853_11820</name>
</gene>
<feature type="domain" description="Zn-dependent metallo-hydrolase RNA specificity" evidence="1">
    <location>
        <begin position="272"/>
        <end position="308"/>
    </location>
</feature>
<reference evidence="3" key="1">
    <citation type="journal article" date="2021" name="PeerJ">
        <title>Extensive microbial diversity within the chicken gut microbiome revealed by metagenomics and culture.</title>
        <authorList>
            <person name="Gilroy R."/>
            <person name="Ravi A."/>
            <person name="Getino M."/>
            <person name="Pursley I."/>
            <person name="Horton D.L."/>
            <person name="Alikhan N.F."/>
            <person name="Baker D."/>
            <person name="Gharbi K."/>
            <person name="Hall N."/>
            <person name="Watson M."/>
            <person name="Adriaenssens E.M."/>
            <person name="Foster-Nyarko E."/>
            <person name="Jarju S."/>
            <person name="Secka A."/>
            <person name="Antonio M."/>
            <person name="Oren A."/>
            <person name="Chaudhuri R.R."/>
            <person name="La Ragione R."/>
            <person name="Hildebrand F."/>
            <person name="Pallen M.J."/>
        </authorList>
    </citation>
    <scope>NUCLEOTIDE SEQUENCE</scope>
    <source>
        <strain evidence="3">1719</strain>
    </source>
</reference>
<dbReference type="Pfam" id="PF12706">
    <property type="entry name" value="Lactamase_B_2"/>
    <property type="match status" value="1"/>
</dbReference>
<keyword evidence="3" id="KW-0378">Hydrolase</keyword>
<dbReference type="InterPro" id="IPR001279">
    <property type="entry name" value="Metallo-B-lactamas"/>
</dbReference>
<evidence type="ECO:0000313" key="4">
    <source>
        <dbReference type="Proteomes" id="UP000824156"/>
    </source>
</evidence>
<dbReference type="Proteomes" id="UP000824156">
    <property type="component" value="Unassembled WGS sequence"/>
</dbReference>
<dbReference type="Gene3D" id="3.60.15.10">
    <property type="entry name" value="Ribonuclease Z/Hydroxyacylglutathione hydrolase-like"/>
    <property type="match status" value="1"/>
</dbReference>